<dbReference type="InterPro" id="IPR050222">
    <property type="entry name" value="MATE_MdtK"/>
</dbReference>
<accession>A0A2T3FVK7</accession>
<dbReference type="AlphaFoldDB" id="A0A2T3FVK7"/>
<feature type="transmembrane region" description="Helical" evidence="13">
    <location>
        <begin position="18"/>
        <end position="35"/>
    </location>
</feature>
<evidence type="ECO:0000256" key="5">
    <source>
        <dbReference type="ARBA" id="ARBA00022448"/>
    </source>
</evidence>
<feature type="transmembrane region" description="Helical" evidence="13">
    <location>
        <begin position="319"/>
        <end position="346"/>
    </location>
</feature>
<feature type="transmembrane region" description="Helical" evidence="13">
    <location>
        <begin position="387"/>
        <end position="412"/>
    </location>
</feature>
<comment type="subcellular location">
    <subcellularLocation>
        <location evidence="2">Cell membrane</location>
        <topology evidence="2">Multi-pass membrane protein</topology>
    </subcellularLocation>
</comment>
<feature type="transmembrane region" description="Helical" evidence="13">
    <location>
        <begin position="61"/>
        <end position="84"/>
    </location>
</feature>
<dbReference type="PIRSF" id="PIRSF006603">
    <property type="entry name" value="DinF"/>
    <property type="match status" value="1"/>
</dbReference>
<dbReference type="CDD" id="cd13138">
    <property type="entry name" value="MATE_yoeA_like"/>
    <property type="match status" value="1"/>
</dbReference>
<evidence type="ECO:0000256" key="6">
    <source>
        <dbReference type="ARBA" id="ARBA00022449"/>
    </source>
</evidence>
<feature type="transmembrane region" description="Helical" evidence="13">
    <location>
        <begin position="96"/>
        <end position="117"/>
    </location>
</feature>
<dbReference type="GO" id="GO:0006811">
    <property type="term" value="P:monoatomic ion transport"/>
    <property type="evidence" value="ECO:0007669"/>
    <property type="project" value="UniProtKB-KW"/>
</dbReference>
<evidence type="ECO:0000256" key="1">
    <source>
        <dbReference type="ARBA" id="ARBA00003408"/>
    </source>
</evidence>
<dbReference type="GO" id="GO:0005886">
    <property type="term" value="C:plasma membrane"/>
    <property type="evidence" value="ECO:0007669"/>
    <property type="project" value="UniProtKB-SubCell"/>
</dbReference>
<feature type="transmembrane region" description="Helical" evidence="13">
    <location>
        <begin position="137"/>
        <end position="157"/>
    </location>
</feature>
<keyword evidence="9 13" id="KW-1133">Transmembrane helix</keyword>
<keyword evidence="8 13" id="KW-0812">Transmembrane</keyword>
<evidence type="ECO:0000256" key="11">
    <source>
        <dbReference type="ARBA" id="ARBA00023136"/>
    </source>
</evidence>
<proteinExistence type="inferred from homology"/>
<dbReference type="GO" id="GO:0015297">
    <property type="term" value="F:antiporter activity"/>
    <property type="evidence" value="ECO:0007669"/>
    <property type="project" value="UniProtKB-KW"/>
</dbReference>
<dbReference type="GO" id="GO:0042910">
    <property type="term" value="F:xenobiotic transmembrane transporter activity"/>
    <property type="evidence" value="ECO:0007669"/>
    <property type="project" value="InterPro"/>
</dbReference>
<dbReference type="PANTHER" id="PTHR43298">
    <property type="entry name" value="MULTIDRUG RESISTANCE PROTEIN NORM-RELATED"/>
    <property type="match status" value="1"/>
</dbReference>
<evidence type="ECO:0000256" key="13">
    <source>
        <dbReference type="SAM" id="Phobius"/>
    </source>
</evidence>
<feature type="transmembrane region" description="Helical" evidence="13">
    <location>
        <begin position="285"/>
        <end position="307"/>
    </location>
</feature>
<dbReference type="PANTHER" id="PTHR43298:SF2">
    <property type="entry name" value="FMN_FAD EXPORTER YEEO-RELATED"/>
    <property type="match status" value="1"/>
</dbReference>
<evidence type="ECO:0000256" key="10">
    <source>
        <dbReference type="ARBA" id="ARBA00023065"/>
    </source>
</evidence>
<comment type="caution">
    <text evidence="14">The sequence shown here is derived from an EMBL/GenBank/DDBJ whole genome shotgun (WGS) entry which is preliminary data.</text>
</comment>
<dbReference type="Pfam" id="PF01554">
    <property type="entry name" value="MatE"/>
    <property type="match status" value="2"/>
</dbReference>
<evidence type="ECO:0000256" key="3">
    <source>
        <dbReference type="ARBA" id="ARBA00010199"/>
    </source>
</evidence>
<evidence type="ECO:0000256" key="7">
    <source>
        <dbReference type="ARBA" id="ARBA00022475"/>
    </source>
</evidence>
<feature type="transmembrane region" description="Helical" evidence="13">
    <location>
        <begin position="240"/>
        <end position="265"/>
    </location>
</feature>
<keyword evidence="15" id="KW-1185">Reference proteome</keyword>
<evidence type="ECO:0000256" key="4">
    <source>
        <dbReference type="ARBA" id="ARBA00020268"/>
    </source>
</evidence>
<evidence type="ECO:0000256" key="12">
    <source>
        <dbReference type="ARBA" id="ARBA00031636"/>
    </source>
</evidence>
<evidence type="ECO:0000256" key="9">
    <source>
        <dbReference type="ARBA" id="ARBA00022989"/>
    </source>
</evidence>
<dbReference type="InterPro" id="IPR048279">
    <property type="entry name" value="MdtK-like"/>
</dbReference>
<comment type="function">
    <text evidence="1">Multidrug efflux pump.</text>
</comment>
<organism evidence="14 15">
    <name type="scientific">Clostridium fessum</name>
    <dbReference type="NCBI Taxonomy" id="2126740"/>
    <lineage>
        <taxon>Bacteria</taxon>
        <taxon>Bacillati</taxon>
        <taxon>Bacillota</taxon>
        <taxon>Clostridia</taxon>
        <taxon>Eubacteriales</taxon>
        <taxon>Clostridiaceae</taxon>
        <taxon>Clostridium</taxon>
    </lineage>
</organism>
<dbReference type="InterPro" id="IPR002528">
    <property type="entry name" value="MATE_fam"/>
</dbReference>
<dbReference type="NCBIfam" id="TIGR00797">
    <property type="entry name" value="matE"/>
    <property type="match status" value="1"/>
</dbReference>
<evidence type="ECO:0000313" key="15">
    <source>
        <dbReference type="Proteomes" id="UP000241048"/>
    </source>
</evidence>
<dbReference type="EMBL" id="PYLO01000001">
    <property type="protein sequence ID" value="PST39326.1"/>
    <property type="molecule type" value="Genomic_DNA"/>
</dbReference>
<dbReference type="Proteomes" id="UP000241048">
    <property type="component" value="Unassembled WGS sequence"/>
</dbReference>
<evidence type="ECO:0000313" key="14">
    <source>
        <dbReference type="EMBL" id="PST39326.1"/>
    </source>
</evidence>
<protein>
    <recommendedName>
        <fullName evidence="4">Probable multidrug resistance protein NorM</fullName>
    </recommendedName>
    <alternativeName>
        <fullName evidence="12">Multidrug-efflux transporter</fullName>
    </alternativeName>
</protein>
<evidence type="ECO:0000256" key="2">
    <source>
        <dbReference type="ARBA" id="ARBA00004651"/>
    </source>
</evidence>
<dbReference type="RefSeq" id="WP_107000441.1">
    <property type="nucleotide sequence ID" value="NZ_PYLO01000001.1"/>
</dbReference>
<comment type="similarity">
    <text evidence="3">Belongs to the multi antimicrobial extrusion (MATE) (TC 2.A.66.1) family.</text>
</comment>
<reference evidence="14 15" key="1">
    <citation type="submission" date="2018-03" db="EMBL/GenBank/DDBJ databases">
        <title>Lachnoclostridium SNUG30386 gen.nov., sp.nov., isolated from human faeces.</title>
        <authorList>
            <person name="Seo B."/>
            <person name="Jeon K."/>
            <person name="Ko G."/>
        </authorList>
    </citation>
    <scope>NUCLEOTIDE SEQUENCE [LARGE SCALE GENOMIC DNA]</scope>
    <source>
        <strain evidence="14 15">SNUG30386</strain>
    </source>
</reference>
<keyword evidence="10" id="KW-0406">Ion transport</keyword>
<name>A0A2T3FVK7_9CLOT</name>
<evidence type="ECO:0000256" key="8">
    <source>
        <dbReference type="ARBA" id="ARBA00022692"/>
    </source>
</evidence>
<gene>
    <name evidence="14" type="ORF">C7U56_03690</name>
</gene>
<feature type="transmembrane region" description="Helical" evidence="13">
    <location>
        <begin position="358"/>
        <end position="380"/>
    </location>
</feature>
<sequence>MGAESKTRMTEGSISKKIILFAIPLFLGNLFQQLYNTADSLIVGNYLGSNALAAVSSSGNLIFLMVGFINGIAMGAGVVIARYYGAKNKDYLQRAIHTTTAFGLVAGITLTAAGMYLAPKILVLMGTPADVLPESIVYFQIYFAGSLGVVMYNIFVGILQSVGDGRHPLIYLIISSCVNVVLDIFFITGLGMGVGSAALATAISQFVSAILCMVHLMRVKEDYRLELRRIRFDRHMLRQIIQNGVPSGFQNSVIAIANVFVQSNINAFGKMTMAGCGAYSKVEGFAFLPVTCFTMAITTFVGQNLGAKQYDRAKKGAKFGILCSISIAELIGITIYTAAPVLIAAFNRDPDVIQYGVMQARTIALFYCLLAFTHCIAAVLRGSGNAAVPMIVLLCVWCLFRVSYITLAVRLIPDIRVIFWAYPLTWSISSVIFLFLFLRGNWVHGFEKRPKKG</sequence>
<keyword evidence="6" id="KW-0050">Antiport</keyword>
<keyword evidence="11 13" id="KW-0472">Membrane</keyword>
<feature type="transmembrane region" description="Helical" evidence="13">
    <location>
        <begin position="418"/>
        <end position="438"/>
    </location>
</feature>
<feature type="transmembrane region" description="Helical" evidence="13">
    <location>
        <begin position="169"/>
        <end position="191"/>
    </location>
</feature>
<keyword evidence="7" id="KW-1003">Cell membrane</keyword>
<keyword evidence="5" id="KW-0813">Transport</keyword>
<feature type="transmembrane region" description="Helical" evidence="13">
    <location>
        <begin position="197"/>
        <end position="219"/>
    </location>
</feature>